<reference evidence="2 3" key="1">
    <citation type="journal article" date="2016" name="Proc. Natl. Acad. Sci. U.S.A.">
        <title>Comparative genomics of biotechnologically important yeasts.</title>
        <authorList>
            <person name="Riley R."/>
            <person name="Haridas S."/>
            <person name="Wolfe K.H."/>
            <person name="Lopes M.R."/>
            <person name="Hittinger C.T."/>
            <person name="Goeker M."/>
            <person name="Salamov A.A."/>
            <person name="Wisecaver J.H."/>
            <person name="Long T.M."/>
            <person name="Calvey C.H."/>
            <person name="Aerts A.L."/>
            <person name="Barry K.W."/>
            <person name="Choi C."/>
            <person name="Clum A."/>
            <person name="Coughlan A.Y."/>
            <person name="Deshpande S."/>
            <person name="Douglass A.P."/>
            <person name="Hanson S.J."/>
            <person name="Klenk H.-P."/>
            <person name="LaButti K.M."/>
            <person name="Lapidus A."/>
            <person name="Lindquist E.A."/>
            <person name="Lipzen A.M."/>
            <person name="Meier-Kolthoff J.P."/>
            <person name="Ohm R.A."/>
            <person name="Otillar R.P."/>
            <person name="Pangilinan J.L."/>
            <person name="Peng Y."/>
            <person name="Rokas A."/>
            <person name="Rosa C.A."/>
            <person name="Scheuner C."/>
            <person name="Sibirny A.A."/>
            <person name="Slot J.C."/>
            <person name="Stielow J.B."/>
            <person name="Sun H."/>
            <person name="Kurtzman C.P."/>
            <person name="Blackwell M."/>
            <person name="Grigoriev I.V."/>
            <person name="Jeffries T.W."/>
        </authorList>
    </citation>
    <scope>NUCLEOTIDE SEQUENCE [LARGE SCALE GENOMIC DNA]</scope>
    <source>
        <strain evidence="2 3">NRRL Y-2026</strain>
    </source>
</reference>
<dbReference type="EMBL" id="KV454007">
    <property type="protein sequence ID" value="ODQ44367.1"/>
    <property type="molecule type" value="Genomic_DNA"/>
</dbReference>
<evidence type="ECO:0000313" key="2">
    <source>
        <dbReference type="EMBL" id="ODQ44367.1"/>
    </source>
</evidence>
<dbReference type="OrthoDB" id="3997736at2759"/>
<evidence type="ECO:0000256" key="1">
    <source>
        <dbReference type="SAM" id="MobiDB-lite"/>
    </source>
</evidence>
<sequence length="212" mass="24162">MKPPALFQDASRQPLPYHVLQQQQQQQQSQSQSQSQSQTTQTTPQQPQDPFVPGRTLSLLQLFSNRATRGATWRLFITLSLTQVVVFFVCSNAILDELEDTEGELSNLWDFYERKDISQTVMAVHIGQLKQQLLSVGAKPVSAQQALTLAQHLLSFARDKDTGNLMIYVDPHSQIYRLVPFSYEYDIKKVPRLDAAVNKSWDEFNRGPKEVP</sequence>
<keyword evidence="3" id="KW-1185">Reference proteome</keyword>
<dbReference type="AlphaFoldDB" id="A0A1E3NE01"/>
<accession>A0A1E3NE01</accession>
<evidence type="ECO:0000313" key="3">
    <source>
        <dbReference type="Proteomes" id="UP000094455"/>
    </source>
</evidence>
<dbReference type="GeneID" id="30181507"/>
<dbReference type="RefSeq" id="XP_019015480.1">
    <property type="nucleotide sequence ID" value="XM_019164820.1"/>
</dbReference>
<gene>
    <name evidence="2" type="ORF">PICMEDRAFT_74613</name>
</gene>
<organism evidence="2 3">
    <name type="scientific">Pichia membranifaciens NRRL Y-2026</name>
    <dbReference type="NCBI Taxonomy" id="763406"/>
    <lineage>
        <taxon>Eukaryota</taxon>
        <taxon>Fungi</taxon>
        <taxon>Dikarya</taxon>
        <taxon>Ascomycota</taxon>
        <taxon>Saccharomycotina</taxon>
        <taxon>Pichiomycetes</taxon>
        <taxon>Pichiales</taxon>
        <taxon>Pichiaceae</taxon>
        <taxon>Pichia</taxon>
    </lineage>
</organism>
<dbReference type="Proteomes" id="UP000094455">
    <property type="component" value="Unassembled WGS sequence"/>
</dbReference>
<proteinExistence type="predicted"/>
<feature type="compositionally biased region" description="Low complexity" evidence="1">
    <location>
        <begin position="21"/>
        <end position="48"/>
    </location>
</feature>
<name>A0A1E3NE01_9ASCO</name>
<feature type="region of interest" description="Disordered" evidence="1">
    <location>
        <begin position="18"/>
        <end position="51"/>
    </location>
</feature>
<protein>
    <submittedName>
        <fullName evidence="2">Uncharacterized protein</fullName>
    </submittedName>
</protein>